<dbReference type="OrthoDB" id="529205at2759"/>
<dbReference type="Proteomes" id="UP000799444">
    <property type="component" value="Unassembled WGS sequence"/>
</dbReference>
<feature type="compositionally biased region" description="Basic and acidic residues" evidence="1">
    <location>
        <begin position="33"/>
        <end position="66"/>
    </location>
</feature>
<protein>
    <submittedName>
        <fullName evidence="2">Uncharacterized protein</fullName>
    </submittedName>
</protein>
<evidence type="ECO:0000313" key="2">
    <source>
        <dbReference type="EMBL" id="KAF2731193.1"/>
    </source>
</evidence>
<organism evidence="2 3">
    <name type="scientific">Polyplosphaeria fusca</name>
    <dbReference type="NCBI Taxonomy" id="682080"/>
    <lineage>
        <taxon>Eukaryota</taxon>
        <taxon>Fungi</taxon>
        <taxon>Dikarya</taxon>
        <taxon>Ascomycota</taxon>
        <taxon>Pezizomycotina</taxon>
        <taxon>Dothideomycetes</taxon>
        <taxon>Pleosporomycetidae</taxon>
        <taxon>Pleosporales</taxon>
        <taxon>Tetraplosphaeriaceae</taxon>
        <taxon>Polyplosphaeria</taxon>
    </lineage>
</organism>
<comment type="caution">
    <text evidence="2">The sequence shown here is derived from an EMBL/GenBank/DDBJ whole genome shotgun (WGS) entry which is preliminary data.</text>
</comment>
<dbReference type="EMBL" id="ML996201">
    <property type="protein sequence ID" value="KAF2731193.1"/>
    <property type="molecule type" value="Genomic_DNA"/>
</dbReference>
<feature type="compositionally biased region" description="Basic and acidic residues" evidence="1">
    <location>
        <begin position="109"/>
        <end position="135"/>
    </location>
</feature>
<evidence type="ECO:0000256" key="1">
    <source>
        <dbReference type="SAM" id="MobiDB-lite"/>
    </source>
</evidence>
<dbReference type="AlphaFoldDB" id="A0A9P4QPC4"/>
<sequence length="135" mass="15088">MPVFRSLLARQSPIASYQVTQRACLHQSIVRRAGKESTLHNEGRSEEVEKQKQDSLKDQKEGKGAWKEGLASDSESIVSVIYPKRPQSPRAPTQLRALPLRILTPAQVKADRGEAKTTEETIKNLQKEGEKVGKK</sequence>
<accession>A0A9P4QPC4</accession>
<feature type="region of interest" description="Disordered" evidence="1">
    <location>
        <begin position="32"/>
        <end position="72"/>
    </location>
</feature>
<reference evidence="2" key="1">
    <citation type="journal article" date="2020" name="Stud. Mycol.">
        <title>101 Dothideomycetes genomes: a test case for predicting lifestyles and emergence of pathogens.</title>
        <authorList>
            <person name="Haridas S."/>
            <person name="Albert R."/>
            <person name="Binder M."/>
            <person name="Bloem J."/>
            <person name="Labutti K."/>
            <person name="Salamov A."/>
            <person name="Andreopoulos B."/>
            <person name="Baker S."/>
            <person name="Barry K."/>
            <person name="Bills G."/>
            <person name="Bluhm B."/>
            <person name="Cannon C."/>
            <person name="Castanera R."/>
            <person name="Culley D."/>
            <person name="Daum C."/>
            <person name="Ezra D."/>
            <person name="Gonzalez J."/>
            <person name="Henrissat B."/>
            <person name="Kuo A."/>
            <person name="Liang C."/>
            <person name="Lipzen A."/>
            <person name="Lutzoni F."/>
            <person name="Magnuson J."/>
            <person name="Mondo S."/>
            <person name="Nolan M."/>
            <person name="Ohm R."/>
            <person name="Pangilinan J."/>
            <person name="Park H.-J."/>
            <person name="Ramirez L."/>
            <person name="Alfaro M."/>
            <person name="Sun H."/>
            <person name="Tritt A."/>
            <person name="Yoshinaga Y."/>
            <person name="Zwiers L.-H."/>
            <person name="Turgeon B."/>
            <person name="Goodwin S."/>
            <person name="Spatafora J."/>
            <person name="Crous P."/>
            <person name="Grigoriev I."/>
        </authorList>
    </citation>
    <scope>NUCLEOTIDE SEQUENCE</scope>
    <source>
        <strain evidence="2">CBS 125425</strain>
    </source>
</reference>
<proteinExistence type="predicted"/>
<evidence type="ECO:0000313" key="3">
    <source>
        <dbReference type="Proteomes" id="UP000799444"/>
    </source>
</evidence>
<gene>
    <name evidence="2" type="ORF">EJ04DRAFT_443530</name>
</gene>
<feature type="region of interest" description="Disordered" evidence="1">
    <location>
        <begin position="108"/>
        <end position="135"/>
    </location>
</feature>
<name>A0A9P4QPC4_9PLEO</name>
<keyword evidence="3" id="KW-1185">Reference proteome</keyword>